<dbReference type="PANTHER" id="PTHR47706">
    <property type="entry name" value="NMRA-LIKE FAMILY PROTEIN"/>
    <property type="match status" value="1"/>
</dbReference>
<reference evidence="5" key="1">
    <citation type="submission" date="2022-11" db="EMBL/GenBank/DDBJ databases">
        <authorList>
            <person name="Petersen C."/>
        </authorList>
    </citation>
    <scope>NUCLEOTIDE SEQUENCE</scope>
    <source>
        <strain evidence="5">IBT 19713</strain>
    </source>
</reference>
<dbReference type="GO" id="GO:0016491">
    <property type="term" value="F:oxidoreductase activity"/>
    <property type="evidence" value="ECO:0007669"/>
    <property type="project" value="UniProtKB-KW"/>
</dbReference>
<name>A0A9W9NUZ9_9EURO</name>
<gene>
    <name evidence="5" type="ORF">N7468_007526</name>
</gene>
<keyword evidence="6" id="KW-1185">Reference proteome</keyword>
<dbReference type="Proteomes" id="UP001150941">
    <property type="component" value="Unassembled WGS sequence"/>
</dbReference>
<proteinExistence type="inferred from homology"/>
<comment type="caution">
    <text evidence="5">The sequence shown here is derived from an EMBL/GenBank/DDBJ whole genome shotgun (WGS) entry which is preliminary data.</text>
</comment>
<protein>
    <recommendedName>
        <fullName evidence="4">NAD(P)-binding domain-containing protein</fullName>
    </recommendedName>
</protein>
<keyword evidence="2" id="KW-0521">NADP</keyword>
<comment type="similarity">
    <text evidence="1">Belongs to the NmrA-type oxidoreductase family. Isoflavone reductase subfamily.</text>
</comment>
<dbReference type="RefSeq" id="XP_058329712.1">
    <property type="nucleotide sequence ID" value="XM_058476822.1"/>
</dbReference>
<keyword evidence="3" id="KW-0560">Oxidoreductase</keyword>
<dbReference type="InterPro" id="IPR051609">
    <property type="entry name" value="NmrA/Isoflavone_reductase-like"/>
</dbReference>
<organism evidence="5 6">
    <name type="scientific">Penicillium chermesinum</name>
    <dbReference type="NCBI Taxonomy" id="63820"/>
    <lineage>
        <taxon>Eukaryota</taxon>
        <taxon>Fungi</taxon>
        <taxon>Dikarya</taxon>
        <taxon>Ascomycota</taxon>
        <taxon>Pezizomycotina</taxon>
        <taxon>Eurotiomycetes</taxon>
        <taxon>Eurotiomycetidae</taxon>
        <taxon>Eurotiales</taxon>
        <taxon>Aspergillaceae</taxon>
        <taxon>Penicillium</taxon>
    </lineage>
</organism>
<dbReference type="InterPro" id="IPR036291">
    <property type="entry name" value="NAD(P)-bd_dom_sf"/>
</dbReference>
<dbReference type="CDD" id="cd05259">
    <property type="entry name" value="PCBER_SDR_a"/>
    <property type="match status" value="1"/>
</dbReference>
<dbReference type="PANTHER" id="PTHR47706:SF1">
    <property type="entry name" value="CIPA-LIKE, PUTATIVE (AFU_ORTHOLOGUE AFUA_1G12460)-RELATED"/>
    <property type="match status" value="1"/>
</dbReference>
<evidence type="ECO:0000259" key="4">
    <source>
        <dbReference type="Pfam" id="PF13460"/>
    </source>
</evidence>
<dbReference type="Gene3D" id="3.40.50.720">
    <property type="entry name" value="NAD(P)-binding Rossmann-like Domain"/>
    <property type="match status" value="1"/>
</dbReference>
<dbReference type="Gene3D" id="3.90.25.10">
    <property type="entry name" value="UDP-galactose 4-epimerase, domain 1"/>
    <property type="match status" value="1"/>
</dbReference>
<accession>A0A9W9NUZ9</accession>
<dbReference type="InterPro" id="IPR016040">
    <property type="entry name" value="NAD(P)-bd_dom"/>
</dbReference>
<evidence type="ECO:0000256" key="3">
    <source>
        <dbReference type="ARBA" id="ARBA00023002"/>
    </source>
</evidence>
<reference evidence="5" key="2">
    <citation type="journal article" date="2023" name="IMA Fungus">
        <title>Comparative genomic study of the Penicillium genus elucidates a diverse pangenome and 15 lateral gene transfer events.</title>
        <authorList>
            <person name="Petersen C."/>
            <person name="Sorensen T."/>
            <person name="Nielsen M.R."/>
            <person name="Sondergaard T.E."/>
            <person name="Sorensen J.L."/>
            <person name="Fitzpatrick D.A."/>
            <person name="Frisvad J.C."/>
            <person name="Nielsen K.L."/>
        </authorList>
    </citation>
    <scope>NUCLEOTIDE SEQUENCE</scope>
    <source>
        <strain evidence="5">IBT 19713</strain>
    </source>
</reference>
<evidence type="ECO:0000256" key="2">
    <source>
        <dbReference type="ARBA" id="ARBA00022857"/>
    </source>
</evidence>
<dbReference type="EMBL" id="JAPQKS010000005">
    <property type="protein sequence ID" value="KAJ5226301.1"/>
    <property type="molecule type" value="Genomic_DNA"/>
</dbReference>
<dbReference type="GeneID" id="83204125"/>
<evidence type="ECO:0000313" key="6">
    <source>
        <dbReference type="Proteomes" id="UP001150941"/>
    </source>
</evidence>
<evidence type="ECO:0000256" key="1">
    <source>
        <dbReference type="ARBA" id="ARBA00005725"/>
    </source>
</evidence>
<feature type="domain" description="NAD(P)-binding" evidence="4">
    <location>
        <begin position="11"/>
        <end position="195"/>
    </location>
</feature>
<dbReference type="AlphaFoldDB" id="A0A9W9NUZ9"/>
<evidence type="ECO:0000313" key="5">
    <source>
        <dbReference type="EMBL" id="KAJ5226301.1"/>
    </source>
</evidence>
<sequence length="303" mass="32491">MATIHNVVIAGATGNVGAPILKALLDSKRFNITILTRNTSDTQLPDSVTVIRVDYSSVADLTAALTGRDAIVSALTSHDMNAQASLLDAAVAAGVKRFIPSEFSGNWENPKAITLPVYKTLHDFHKLIQQKARENPTMTYTAVRNGPFFDWALAHGFFLNLKGDTSRIFDGGNQPFTGTTLASVGQAVVGILTHPEETKNRAVFIKDVETSQNRLLDIAKKIAPGREWNTEDVNTADVAAYSREQFASGNIDQHAALGFFARAIFGEGYGGALDGRDNELLGVKVTTDAGVEAILKEVLSGSS</sequence>
<dbReference type="Pfam" id="PF13460">
    <property type="entry name" value="NAD_binding_10"/>
    <property type="match status" value="1"/>
</dbReference>
<dbReference type="OrthoDB" id="9974981at2759"/>
<dbReference type="SUPFAM" id="SSF51735">
    <property type="entry name" value="NAD(P)-binding Rossmann-fold domains"/>
    <property type="match status" value="1"/>
</dbReference>
<dbReference type="InterPro" id="IPR045312">
    <property type="entry name" value="PCBER-like"/>
</dbReference>